<evidence type="ECO:0000256" key="1">
    <source>
        <dbReference type="ARBA" id="ARBA00004685"/>
    </source>
</evidence>
<keyword evidence="3" id="KW-0812">Transmembrane</keyword>
<evidence type="ECO:0000313" key="5">
    <source>
        <dbReference type="Proteomes" id="UP001338125"/>
    </source>
</evidence>
<organism evidence="4 5">
    <name type="scientific">Cladobotryum mycophilum</name>
    <dbReference type="NCBI Taxonomy" id="491253"/>
    <lineage>
        <taxon>Eukaryota</taxon>
        <taxon>Fungi</taxon>
        <taxon>Dikarya</taxon>
        <taxon>Ascomycota</taxon>
        <taxon>Pezizomycotina</taxon>
        <taxon>Sordariomycetes</taxon>
        <taxon>Hypocreomycetidae</taxon>
        <taxon>Hypocreales</taxon>
        <taxon>Hypocreaceae</taxon>
        <taxon>Cladobotryum</taxon>
    </lineage>
</organism>
<reference evidence="4 5" key="1">
    <citation type="submission" date="2024-01" db="EMBL/GenBank/DDBJ databases">
        <title>Complete genome of Cladobotryum mycophilum ATHUM6906.</title>
        <authorList>
            <person name="Christinaki A.C."/>
            <person name="Myridakis A.I."/>
            <person name="Kouvelis V.N."/>
        </authorList>
    </citation>
    <scope>NUCLEOTIDE SEQUENCE [LARGE SCALE GENOMIC DNA]</scope>
    <source>
        <strain evidence="4 5">ATHUM6906</strain>
    </source>
</reference>
<dbReference type="PANTHER" id="PTHR33365:SF4">
    <property type="entry name" value="CYCLOCHLOROTINE BIOSYNTHESIS PROTEIN O"/>
    <property type="match status" value="1"/>
</dbReference>
<comment type="similarity">
    <text evidence="2">Belongs to the ustYa family.</text>
</comment>
<dbReference type="Pfam" id="PF11807">
    <property type="entry name" value="UstYa"/>
    <property type="match status" value="1"/>
</dbReference>
<proteinExistence type="inferred from homology"/>
<comment type="pathway">
    <text evidence="1">Mycotoxin biosynthesis.</text>
</comment>
<dbReference type="Proteomes" id="UP001338125">
    <property type="component" value="Unassembled WGS sequence"/>
</dbReference>
<sequence length="236" mass="26210">MVSNHDMTVLDQDEDVIGLISEKPSTACPQKASWGPFLLQIALTFILSLTGSCVLYYLLATHQQTTCRCVDGFEHGHSTEFGPVLPYISVKIEQSTGGLTLSSNGTLKLGTSMYSGRPSSQIDQAWVELLVGNEIVVFDKEASSMKGKTMREEDGGGDPEHYGINAHNAHKTHLDHCVDYLRQTIQCHSDLTPVPYWIEPETGSRTVNFGELHTCRDFGKLHEWVIPRYRSPTRGV</sequence>
<keyword evidence="3" id="KW-0472">Membrane</keyword>
<comment type="caution">
    <text evidence="4">The sequence shown here is derived from an EMBL/GenBank/DDBJ whole genome shotgun (WGS) entry which is preliminary data.</text>
</comment>
<gene>
    <name evidence="4" type="ORF">PT974_07668</name>
</gene>
<evidence type="ECO:0000256" key="2">
    <source>
        <dbReference type="ARBA" id="ARBA00035112"/>
    </source>
</evidence>
<feature type="transmembrane region" description="Helical" evidence="3">
    <location>
        <begin position="37"/>
        <end position="59"/>
    </location>
</feature>
<keyword evidence="3" id="KW-1133">Transmembrane helix</keyword>
<dbReference type="InterPro" id="IPR021765">
    <property type="entry name" value="UstYa-like"/>
</dbReference>
<evidence type="ECO:0000256" key="3">
    <source>
        <dbReference type="SAM" id="Phobius"/>
    </source>
</evidence>
<dbReference type="PANTHER" id="PTHR33365">
    <property type="entry name" value="YALI0B05434P"/>
    <property type="match status" value="1"/>
</dbReference>
<keyword evidence="5" id="KW-1185">Reference proteome</keyword>
<name>A0ABR0SPW6_9HYPO</name>
<dbReference type="EMBL" id="JAVFKD010000012">
    <property type="protein sequence ID" value="KAK5994225.1"/>
    <property type="molecule type" value="Genomic_DNA"/>
</dbReference>
<accession>A0ABR0SPW6</accession>
<evidence type="ECO:0000313" key="4">
    <source>
        <dbReference type="EMBL" id="KAK5994225.1"/>
    </source>
</evidence>
<protein>
    <submittedName>
        <fullName evidence="4">Uncharacterized protein</fullName>
    </submittedName>
</protein>